<dbReference type="InterPro" id="IPR029000">
    <property type="entry name" value="Cyclophilin-like_dom_sf"/>
</dbReference>
<dbReference type="InterPro" id="IPR029039">
    <property type="entry name" value="Flavoprotein-like_sf"/>
</dbReference>
<evidence type="ECO:0000259" key="1">
    <source>
        <dbReference type="Pfam" id="PF12682"/>
    </source>
</evidence>
<dbReference type="Proteomes" id="UP001321804">
    <property type="component" value="Chromosome"/>
</dbReference>
<dbReference type="InterPro" id="IPR008254">
    <property type="entry name" value="Flavodoxin/NO_synth"/>
</dbReference>
<dbReference type="PANTHER" id="PTHR39201:SF1">
    <property type="entry name" value="FLAVODOXIN-LIKE DOMAIN-CONTAINING PROTEIN"/>
    <property type="match status" value="1"/>
</dbReference>
<feature type="domain" description="Flavodoxin-like" evidence="1">
    <location>
        <begin position="39"/>
        <end position="195"/>
    </location>
</feature>
<keyword evidence="4" id="KW-1185">Reference proteome</keyword>
<dbReference type="AlphaFoldDB" id="A0AAU9D6L0"/>
<dbReference type="Gene3D" id="2.40.100.20">
    <property type="match status" value="1"/>
</dbReference>
<name>A0AAU9D6L0_9LACO</name>
<dbReference type="InterPro" id="IPR041183">
    <property type="entry name" value="Cyclophilin-like"/>
</dbReference>
<evidence type="ECO:0000259" key="2">
    <source>
        <dbReference type="Pfam" id="PF18050"/>
    </source>
</evidence>
<dbReference type="KEGG" id="xak:KIMC2_16170"/>
<feature type="domain" description="Cyclophilin-like" evidence="2">
    <location>
        <begin position="209"/>
        <end position="321"/>
    </location>
</feature>
<dbReference type="EMBL" id="AP026801">
    <property type="protein sequence ID" value="BDR57055.1"/>
    <property type="molecule type" value="Genomic_DNA"/>
</dbReference>
<proteinExistence type="predicted"/>
<evidence type="ECO:0000313" key="3">
    <source>
        <dbReference type="EMBL" id="BDR57055.1"/>
    </source>
</evidence>
<organism evidence="3 4">
    <name type="scientific">Xylocopilactobacillus apis</name>
    <dbReference type="NCBI Taxonomy" id="2932183"/>
    <lineage>
        <taxon>Bacteria</taxon>
        <taxon>Bacillati</taxon>
        <taxon>Bacillota</taxon>
        <taxon>Bacilli</taxon>
        <taxon>Lactobacillales</taxon>
        <taxon>Lactobacillaceae</taxon>
        <taxon>Xylocopilactobacillus</taxon>
    </lineage>
</organism>
<dbReference type="Gene3D" id="3.40.50.360">
    <property type="match status" value="1"/>
</dbReference>
<dbReference type="RefSeq" id="WP_317695790.1">
    <property type="nucleotide sequence ID" value="NZ_AP026801.1"/>
</dbReference>
<dbReference type="SUPFAM" id="SSF50891">
    <property type="entry name" value="Cyclophilin-like"/>
    <property type="match status" value="1"/>
</dbReference>
<dbReference type="GO" id="GO:0016651">
    <property type="term" value="F:oxidoreductase activity, acting on NAD(P)H"/>
    <property type="evidence" value="ECO:0007669"/>
    <property type="project" value="UniProtKB-ARBA"/>
</dbReference>
<dbReference type="Pfam" id="PF12682">
    <property type="entry name" value="Flavodoxin_4"/>
    <property type="match status" value="1"/>
</dbReference>
<sequence>MTIIVALMVGLLITACTVQSNKHPESSNVSRVHHSKPKKTLLIYYSLTKNTARLANTIGKQPGIESVEIKTKKSYPTTDNDQVNKLVKEKQNKHQFDQLKRVPKNLNQYQKIIIGFPIWSNDMAYPMQSFLAQNKETLSHKVIVPFTTSSMAEASAIRNTEATIRRLVPGVNLQKGLNLASSDLDSKRITSWINQTVLKTPSKKTAITIRTGSEVFKGYLNNSAAAKDFAKHLPQKLNVKNFATGYPEKYAKLPFKLRLNDTKGDDPGKGDLDYNSKNQSLFFYHGRVGKFQELHRIGHINDSKYINFVSSHQEPFEAQIELSN</sequence>
<evidence type="ECO:0000313" key="4">
    <source>
        <dbReference type="Proteomes" id="UP001321804"/>
    </source>
</evidence>
<dbReference type="SUPFAM" id="SSF52218">
    <property type="entry name" value="Flavoproteins"/>
    <property type="match status" value="1"/>
</dbReference>
<dbReference type="PANTHER" id="PTHR39201">
    <property type="entry name" value="EXPORTED PROTEIN-RELATED"/>
    <property type="match status" value="1"/>
</dbReference>
<protein>
    <recommendedName>
        <fullName evidence="5">Flavodoxin-like domain-containing protein</fullName>
    </recommendedName>
</protein>
<reference evidence="3 4" key="1">
    <citation type="journal article" date="2023" name="Microbiol. Spectr.">
        <title>Symbiosis of Carpenter Bees with Uncharacterized Lactic Acid Bacteria Showing NAD Auxotrophy.</title>
        <authorList>
            <person name="Kawasaki S."/>
            <person name="Ozawa K."/>
            <person name="Mori T."/>
            <person name="Yamamoto A."/>
            <person name="Ito M."/>
            <person name="Ohkuma M."/>
            <person name="Sakamoto M."/>
            <person name="Matsutani M."/>
        </authorList>
    </citation>
    <scope>NUCLEOTIDE SEQUENCE [LARGE SCALE GENOMIC DNA]</scope>
    <source>
        <strain evidence="3 4">KimC2</strain>
    </source>
</reference>
<evidence type="ECO:0008006" key="5">
    <source>
        <dbReference type="Google" id="ProtNLM"/>
    </source>
</evidence>
<dbReference type="GO" id="GO:0010181">
    <property type="term" value="F:FMN binding"/>
    <property type="evidence" value="ECO:0007669"/>
    <property type="project" value="InterPro"/>
</dbReference>
<dbReference type="Pfam" id="PF18050">
    <property type="entry name" value="Cyclophil_like2"/>
    <property type="match status" value="1"/>
</dbReference>
<gene>
    <name evidence="3" type="ORF">KIMC2_16170</name>
</gene>
<accession>A0AAU9D6L0</accession>